<protein>
    <recommendedName>
        <fullName evidence="5">HMG box domain-containing protein</fullName>
    </recommendedName>
</protein>
<dbReference type="Pfam" id="PF01119">
    <property type="entry name" value="DNA_mis_repair"/>
    <property type="match status" value="1"/>
</dbReference>
<dbReference type="SUPFAM" id="SSF54211">
    <property type="entry name" value="Ribosomal protein S5 domain 2-like"/>
    <property type="match status" value="1"/>
</dbReference>
<dbReference type="InterPro" id="IPR036910">
    <property type="entry name" value="HMG_box_dom_sf"/>
</dbReference>
<dbReference type="FunFam" id="3.30.230.10:FF:000030">
    <property type="entry name" value="PMS1 homolog 1, mismatch repair system component"/>
    <property type="match status" value="1"/>
</dbReference>
<dbReference type="SUPFAM" id="SSF47095">
    <property type="entry name" value="HMG-box"/>
    <property type="match status" value="1"/>
</dbReference>
<dbReference type="GO" id="GO:0140664">
    <property type="term" value="F:ATP-dependent DNA damage sensor activity"/>
    <property type="evidence" value="ECO:0007669"/>
    <property type="project" value="InterPro"/>
</dbReference>
<evidence type="ECO:0000256" key="3">
    <source>
        <dbReference type="PROSITE-ProRule" id="PRU00267"/>
    </source>
</evidence>
<dbReference type="CDD" id="cd00782">
    <property type="entry name" value="MutL_Trans"/>
    <property type="match status" value="1"/>
</dbReference>
<feature type="region of interest" description="Disordered" evidence="4">
    <location>
        <begin position="365"/>
        <end position="404"/>
    </location>
</feature>
<dbReference type="InterPro" id="IPR020568">
    <property type="entry name" value="Ribosomal_Su5_D2-typ_SF"/>
</dbReference>
<keyword evidence="3" id="KW-0238">DNA-binding</keyword>
<dbReference type="Pfam" id="PF00505">
    <property type="entry name" value="HMG_box"/>
    <property type="match status" value="1"/>
</dbReference>
<dbReference type="AlphaFoldDB" id="A0AAD9IYZ2"/>
<accession>A0AAD9IYZ2</accession>
<evidence type="ECO:0000259" key="5">
    <source>
        <dbReference type="PROSITE" id="PS50118"/>
    </source>
</evidence>
<organism evidence="6 7">
    <name type="scientific">Paralvinella palmiformis</name>
    <dbReference type="NCBI Taxonomy" id="53620"/>
    <lineage>
        <taxon>Eukaryota</taxon>
        <taxon>Metazoa</taxon>
        <taxon>Spiralia</taxon>
        <taxon>Lophotrochozoa</taxon>
        <taxon>Annelida</taxon>
        <taxon>Polychaeta</taxon>
        <taxon>Sedentaria</taxon>
        <taxon>Canalipalpata</taxon>
        <taxon>Terebellida</taxon>
        <taxon>Terebelliformia</taxon>
        <taxon>Alvinellidae</taxon>
        <taxon>Paralvinella</taxon>
    </lineage>
</organism>
<evidence type="ECO:0000256" key="4">
    <source>
        <dbReference type="SAM" id="MobiDB-lite"/>
    </source>
</evidence>
<dbReference type="Proteomes" id="UP001208570">
    <property type="component" value="Unassembled WGS sequence"/>
</dbReference>
<evidence type="ECO:0000256" key="1">
    <source>
        <dbReference type="ARBA" id="ARBA00006082"/>
    </source>
</evidence>
<keyword evidence="7" id="KW-1185">Reference proteome</keyword>
<dbReference type="Gene3D" id="3.30.565.10">
    <property type="entry name" value="Histidine kinase-like ATPase, C-terminal domain"/>
    <property type="match status" value="1"/>
</dbReference>
<comment type="caution">
    <text evidence="6">The sequence shown here is derived from an EMBL/GenBank/DDBJ whole genome shotgun (WGS) entry which is preliminary data.</text>
</comment>
<evidence type="ECO:0000256" key="2">
    <source>
        <dbReference type="ARBA" id="ARBA00022763"/>
    </source>
</evidence>
<dbReference type="FunFam" id="3.30.565.10:FF:000017">
    <property type="entry name" value="PMS1 homolog 1, mismatch repair system component"/>
    <property type="match status" value="1"/>
</dbReference>
<dbReference type="Pfam" id="PF13589">
    <property type="entry name" value="HATPase_c_3"/>
    <property type="match status" value="1"/>
</dbReference>
<dbReference type="InterPro" id="IPR014721">
    <property type="entry name" value="Ribsml_uS5_D2-typ_fold_subgr"/>
</dbReference>
<feature type="compositionally biased region" description="Polar residues" evidence="4">
    <location>
        <begin position="365"/>
        <end position="381"/>
    </location>
</feature>
<evidence type="ECO:0000313" key="6">
    <source>
        <dbReference type="EMBL" id="KAK2143459.1"/>
    </source>
</evidence>
<dbReference type="SMART" id="SM01340">
    <property type="entry name" value="DNA_mis_repair"/>
    <property type="match status" value="1"/>
</dbReference>
<dbReference type="GO" id="GO:0006298">
    <property type="term" value="P:mismatch repair"/>
    <property type="evidence" value="ECO:0007669"/>
    <property type="project" value="InterPro"/>
</dbReference>
<dbReference type="PROSITE" id="PS00058">
    <property type="entry name" value="DNA_MISMATCH_REPAIR_1"/>
    <property type="match status" value="1"/>
</dbReference>
<dbReference type="NCBIfam" id="TIGR00585">
    <property type="entry name" value="mutl"/>
    <property type="match status" value="1"/>
</dbReference>
<feature type="DNA-binding region" description="HMG box" evidence="3">
    <location>
        <begin position="617"/>
        <end position="687"/>
    </location>
</feature>
<keyword evidence="2" id="KW-0227">DNA damage</keyword>
<dbReference type="Gene3D" id="3.30.230.10">
    <property type="match status" value="1"/>
</dbReference>
<dbReference type="GO" id="GO:0032389">
    <property type="term" value="C:MutLalpha complex"/>
    <property type="evidence" value="ECO:0007669"/>
    <property type="project" value="TreeGrafter"/>
</dbReference>
<dbReference type="PANTHER" id="PTHR10073">
    <property type="entry name" value="DNA MISMATCH REPAIR PROTEIN MLH, PMS, MUTL"/>
    <property type="match status" value="1"/>
</dbReference>
<dbReference type="InterPro" id="IPR009071">
    <property type="entry name" value="HMG_box_dom"/>
</dbReference>
<dbReference type="GO" id="GO:0016887">
    <property type="term" value="F:ATP hydrolysis activity"/>
    <property type="evidence" value="ECO:0007669"/>
    <property type="project" value="InterPro"/>
</dbReference>
<dbReference type="Gene3D" id="1.10.30.10">
    <property type="entry name" value="High mobility group box domain"/>
    <property type="match status" value="1"/>
</dbReference>
<dbReference type="GO" id="GO:0030983">
    <property type="term" value="F:mismatched DNA binding"/>
    <property type="evidence" value="ECO:0007669"/>
    <property type="project" value="InterPro"/>
</dbReference>
<feature type="domain" description="HMG box" evidence="5">
    <location>
        <begin position="617"/>
        <end position="687"/>
    </location>
</feature>
<gene>
    <name evidence="6" type="ORF">LSH36_839g04075</name>
</gene>
<proteinExistence type="inferred from homology"/>
<dbReference type="SUPFAM" id="SSF55874">
    <property type="entry name" value="ATPase domain of HSP90 chaperone/DNA topoisomerase II/histidine kinase"/>
    <property type="match status" value="1"/>
</dbReference>
<dbReference type="InterPro" id="IPR014762">
    <property type="entry name" value="DNA_mismatch_repair_CS"/>
</dbReference>
<sequence length="976" mass="109234">MDDEEACEITSDNSNNGGDLKKLPKATVKLITSSQVITSVFSVVKELVENSLDAKATSIDIKLDNCGFDRIEVRDNGIGIKSIDTKYMARPHYTSKIKDTQDLEMLDTYGFRGEALGSLCSLADVAITTKTADDAVSMTYLLSHEGKIIEAKPSHLGQGTTVTVTNLFRNLPVRRQFYANKKKQKEEMKKVEDAVMAFALLSHDVRFCLKHNNNVIWQKQPLADVKSALINVFGVNAMMHMEHVKRKSLETEIEIETFLPKKSSSSDVITRSTGDRFFCYINKRTVVMKDVEKLVRKCYLNSTGADATRYPMGFLHIVLPYKDVDVNLDPNKTLVLLQEKEKVLKFLTLILEGIYGPKGNKATECSSVEQNTSDQISVQQSGREDDSCKNGDISSDPDTGKINLDPSESEAVKWTLADQNPYFSEPTCSDMIHEGTESSVLKVNANETNPDANLSDIRLTEELLKEFEDYEQSEFNVSTPELRKSAFNPAHTSTQVESELSSIVNNNGQIKRTIQDLLDQEANDDQQAVDNSIMEGAALKWALGTAVKTTEGNFVEPVQVIKGGQVRDNAIGSEAGQKSPEANICSSSFDTTAITTTTSKNLFSSSFKQSSLFDLSVKKPPSGYLYFSREVRQKVLAENRGASFAEIATIILGKWKALSEEEKQKYEDLASREVQWTKYQAELKASKHQPDDVQSPGPSAKRFKIINKSIRQDGDLKKLFMSSTSKCREQVKMMKDEKIVNFSVSELKKTLSEGPPQSQSQIANKSPLLVGQLLSEGAWVCCHGNCLKLFQPIRAKEELIYRRLMANHKFPTEPLDLPERLMKDFLKPDLWQTLLSLKMSPIKQTDPYCHVIDERIVNNGFHPATRQPVIELVAMTRAIGGFDVKVLIELLGIINTHHNVQLSNCRPGIVKHFIQSEAVRMSRQLPPRMSREDVQDLMTDLQCHLVGGTKSCFHGKPILHDLYDLDQLPDSQQGED</sequence>
<dbReference type="InterPro" id="IPR002099">
    <property type="entry name" value="MutL/Mlh/PMS"/>
</dbReference>
<dbReference type="CDD" id="cd00084">
    <property type="entry name" value="HMG-box_SF"/>
    <property type="match status" value="1"/>
</dbReference>
<reference evidence="6" key="1">
    <citation type="journal article" date="2023" name="Mol. Biol. Evol.">
        <title>Third-Generation Sequencing Reveals the Adaptive Role of the Epigenome in Three Deep-Sea Polychaetes.</title>
        <authorList>
            <person name="Perez M."/>
            <person name="Aroh O."/>
            <person name="Sun Y."/>
            <person name="Lan Y."/>
            <person name="Juniper S.K."/>
            <person name="Young C.R."/>
            <person name="Angers B."/>
            <person name="Qian P.Y."/>
        </authorList>
    </citation>
    <scope>NUCLEOTIDE SEQUENCE</scope>
    <source>
        <strain evidence="6">P08H-3</strain>
    </source>
</reference>
<dbReference type="InterPro" id="IPR036890">
    <property type="entry name" value="HATPase_C_sf"/>
</dbReference>
<dbReference type="SMART" id="SM00398">
    <property type="entry name" value="HMG"/>
    <property type="match status" value="1"/>
</dbReference>
<dbReference type="PANTHER" id="PTHR10073:SF54">
    <property type="entry name" value="PMS1 PROTEIN HOMOLOG 1"/>
    <property type="match status" value="1"/>
</dbReference>
<evidence type="ECO:0000313" key="7">
    <source>
        <dbReference type="Proteomes" id="UP001208570"/>
    </source>
</evidence>
<dbReference type="CDD" id="cd16926">
    <property type="entry name" value="HATPase_MutL-MLH-PMS-like"/>
    <property type="match status" value="1"/>
</dbReference>
<comment type="similarity">
    <text evidence="1">Belongs to the DNA mismatch repair MutL/HexB family.</text>
</comment>
<dbReference type="PROSITE" id="PS50118">
    <property type="entry name" value="HMG_BOX_2"/>
    <property type="match status" value="1"/>
</dbReference>
<dbReference type="InterPro" id="IPR038973">
    <property type="entry name" value="MutL/Mlh/Pms-like"/>
</dbReference>
<dbReference type="InterPro" id="IPR013507">
    <property type="entry name" value="DNA_mismatch_S5_2-like"/>
</dbReference>
<dbReference type="EMBL" id="JAODUP010000839">
    <property type="protein sequence ID" value="KAK2143459.1"/>
    <property type="molecule type" value="Genomic_DNA"/>
</dbReference>
<dbReference type="GO" id="GO:0005524">
    <property type="term" value="F:ATP binding"/>
    <property type="evidence" value="ECO:0007669"/>
    <property type="project" value="InterPro"/>
</dbReference>
<keyword evidence="3" id="KW-0539">Nucleus</keyword>
<name>A0AAD9IYZ2_9ANNE</name>